<keyword evidence="2" id="KW-1185">Reference proteome</keyword>
<accession>A0A9E8JNQ9</accession>
<dbReference type="InterPro" id="IPR012340">
    <property type="entry name" value="NA-bd_OB-fold"/>
</dbReference>
<dbReference type="Proteomes" id="UP000596074">
    <property type="component" value="Chromosome"/>
</dbReference>
<name>A0A9E8JNQ9_9GAMM</name>
<evidence type="ECO:0000313" key="2">
    <source>
        <dbReference type="Proteomes" id="UP000596074"/>
    </source>
</evidence>
<reference evidence="1 2" key="1">
    <citation type="submission" date="2019-11" db="EMBL/GenBank/DDBJ databases">
        <title>Venatorbacter sp. nov. a predator of Campylobacter and other Gram-negative bacteria.</title>
        <authorList>
            <person name="Saeedi A."/>
            <person name="Cummings N.J."/>
            <person name="Connerton I.F."/>
            <person name="Connerton P.L."/>
        </authorList>
    </citation>
    <scope>NUCLEOTIDE SEQUENCE [LARGE SCALE GENOMIC DNA]</scope>
    <source>
        <strain evidence="1">XL5</strain>
    </source>
</reference>
<dbReference type="Gene3D" id="2.40.50.140">
    <property type="entry name" value="Nucleic acid-binding proteins"/>
    <property type="match status" value="1"/>
</dbReference>
<organism evidence="1 2">
    <name type="scientific">Venatoribacter cucullus</name>
    <dbReference type="NCBI Taxonomy" id="2661630"/>
    <lineage>
        <taxon>Bacteria</taxon>
        <taxon>Pseudomonadati</taxon>
        <taxon>Pseudomonadota</taxon>
        <taxon>Gammaproteobacteria</taxon>
        <taxon>Oceanospirillales</taxon>
        <taxon>Oceanospirillaceae</taxon>
        <taxon>Venatoribacter</taxon>
    </lineage>
</organism>
<dbReference type="KEGG" id="vcw:GJQ55_01550"/>
<protein>
    <submittedName>
        <fullName evidence="1">NfeD family protein</fullName>
    </submittedName>
</protein>
<gene>
    <name evidence="1" type="ORF">GJQ55_01550</name>
</gene>
<dbReference type="EMBL" id="CP046056">
    <property type="protein sequence ID" value="QQD23236.1"/>
    <property type="molecule type" value="Genomic_DNA"/>
</dbReference>
<dbReference type="RefSeq" id="WP_228345750.1">
    <property type="nucleotide sequence ID" value="NZ_CP045550.1"/>
</dbReference>
<proteinExistence type="predicted"/>
<sequence>MEFILQHLPKFLLVVGVGALIIEVAILGFATFVLLFLGASLVITGLLMHIGLLPATMMVALWSNALLTSILALVLWKPLRNLQNNHIQRQPVENDFTRHEFVLEQDADVQGKTEHQYSGVRWKVKSEQPLAAGTRVEVVKADVGVLWVKEKA</sequence>
<evidence type="ECO:0000313" key="1">
    <source>
        <dbReference type="EMBL" id="QQD23236.1"/>
    </source>
</evidence>
<dbReference type="AlphaFoldDB" id="A0A9E8JNQ9"/>